<evidence type="ECO:0000313" key="2">
    <source>
        <dbReference type="Proteomes" id="UP000239757"/>
    </source>
</evidence>
<gene>
    <name evidence="1" type="ORF">GOBAR_AA21765</name>
</gene>
<sequence>MACEDHMRIRQNSWISNDDIKDPPTLKMYISLNSSTAMSHSRGYLSHHVLGKKFLPCFHTAVSQSRVTSLNNRRESGGGYSGGRRGWVPQMLRQKNIISQVGYGHGRAGHGSRGEPFPVEFLVPM</sequence>
<accession>A0A2P5X6C8</accession>
<protein>
    <submittedName>
        <fullName evidence="1">Uncharacterized protein</fullName>
    </submittedName>
</protein>
<dbReference type="AlphaFoldDB" id="A0A2P5X6C8"/>
<dbReference type="EMBL" id="KZ665568">
    <property type="protein sequence ID" value="PPR98903.1"/>
    <property type="molecule type" value="Genomic_DNA"/>
</dbReference>
<name>A0A2P5X6C8_GOSBA</name>
<reference evidence="1 2" key="1">
    <citation type="submission" date="2015-01" db="EMBL/GenBank/DDBJ databases">
        <title>Genome of allotetraploid Gossypium barbadense reveals genomic plasticity and fiber elongation in cotton evolution.</title>
        <authorList>
            <person name="Chen X."/>
            <person name="Liu X."/>
            <person name="Zhao B."/>
            <person name="Zheng H."/>
            <person name="Hu Y."/>
            <person name="Lu G."/>
            <person name="Yang C."/>
            <person name="Chen J."/>
            <person name="Shan C."/>
            <person name="Zhang L."/>
            <person name="Zhou Y."/>
            <person name="Wang L."/>
            <person name="Guo W."/>
            <person name="Bai Y."/>
            <person name="Ruan J."/>
            <person name="Shangguan X."/>
            <person name="Mao Y."/>
            <person name="Jiang J."/>
            <person name="Zhu Y."/>
            <person name="Lei J."/>
            <person name="Kang H."/>
            <person name="Chen S."/>
            <person name="He X."/>
            <person name="Wang R."/>
            <person name="Wang Y."/>
            <person name="Chen J."/>
            <person name="Wang L."/>
            <person name="Yu S."/>
            <person name="Wang B."/>
            <person name="Wei J."/>
            <person name="Song S."/>
            <person name="Lu X."/>
            <person name="Gao Z."/>
            <person name="Gu W."/>
            <person name="Deng X."/>
            <person name="Ma D."/>
            <person name="Wang S."/>
            <person name="Liang W."/>
            <person name="Fang L."/>
            <person name="Cai C."/>
            <person name="Zhu X."/>
            <person name="Zhou B."/>
            <person name="Zhang Y."/>
            <person name="Chen Z."/>
            <person name="Xu S."/>
            <person name="Zhu R."/>
            <person name="Wang S."/>
            <person name="Zhang T."/>
            <person name="Zhao G."/>
        </authorList>
    </citation>
    <scope>NUCLEOTIDE SEQUENCE [LARGE SCALE GENOMIC DNA]</scope>
    <source>
        <strain evidence="2">cv. Xinhai21</strain>
        <tissue evidence="1">Leaf</tissue>
    </source>
</reference>
<organism evidence="1 2">
    <name type="scientific">Gossypium barbadense</name>
    <name type="common">Sea Island cotton</name>
    <name type="synonym">Hibiscus barbadensis</name>
    <dbReference type="NCBI Taxonomy" id="3634"/>
    <lineage>
        <taxon>Eukaryota</taxon>
        <taxon>Viridiplantae</taxon>
        <taxon>Streptophyta</taxon>
        <taxon>Embryophyta</taxon>
        <taxon>Tracheophyta</taxon>
        <taxon>Spermatophyta</taxon>
        <taxon>Magnoliopsida</taxon>
        <taxon>eudicotyledons</taxon>
        <taxon>Gunneridae</taxon>
        <taxon>Pentapetalae</taxon>
        <taxon>rosids</taxon>
        <taxon>malvids</taxon>
        <taxon>Malvales</taxon>
        <taxon>Malvaceae</taxon>
        <taxon>Malvoideae</taxon>
        <taxon>Gossypium</taxon>
    </lineage>
</organism>
<proteinExistence type="predicted"/>
<evidence type="ECO:0000313" key="1">
    <source>
        <dbReference type="EMBL" id="PPR98903.1"/>
    </source>
</evidence>
<dbReference type="Proteomes" id="UP000239757">
    <property type="component" value="Unassembled WGS sequence"/>
</dbReference>